<dbReference type="Proteomes" id="UP000192693">
    <property type="component" value="Unassembled WGS sequence"/>
</dbReference>
<dbReference type="Gene3D" id="3.90.76.10">
    <property type="entry name" value="Dipeptide-binding Protein, Domain 1"/>
    <property type="match status" value="1"/>
</dbReference>
<name>A0ABX3RNA2_MYCAL</name>
<comment type="caution">
    <text evidence="3">The sequence shown here is derived from an EMBL/GenBank/DDBJ whole genome shotgun (WGS) entry which is preliminary data.</text>
</comment>
<dbReference type="InterPro" id="IPR000914">
    <property type="entry name" value="SBP_5_dom"/>
</dbReference>
<reference evidence="3 4" key="1">
    <citation type="submission" date="2016-12" db="EMBL/GenBank/DDBJ databases">
        <title>The new phylogeny of genus Mycobacterium.</title>
        <authorList>
            <person name="Tortoli E."/>
            <person name="Trovato A."/>
            <person name="Cirillo D.M."/>
        </authorList>
    </citation>
    <scope>NUCLEOTIDE SEQUENCE [LARGE SCALE GENOMIC DNA]</scope>
    <source>
        <strain evidence="3 4">DSM 45454</strain>
    </source>
</reference>
<dbReference type="Gene3D" id="3.40.190.10">
    <property type="entry name" value="Periplasmic binding protein-like II"/>
    <property type="match status" value="1"/>
</dbReference>
<feature type="chain" id="PRO_5045303769" description="Solute-binding protein family 5 domain-containing protein" evidence="1">
    <location>
        <begin position="36"/>
        <end position="568"/>
    </location>
</feature>
<evidence type="ECO:0000313" key="3">
    <source>
        <dbReference type="EMBL" id="OQZ95621.1"/>
    </source>
</evidence>
<proteinExistence type="predicted"/>
<evidence type="ECO:0000259" key="2">
    <source>
        <dbReference type="Pfam" id="PF00496"/>
    </source>
</evidence>
<dbReference type="InterPro" id="IPR030678">
    <property type="entry name" value="Peptide/Ni-bd"/>
</dbReference>
<organism evidence="3 4">
    <name type="scientific">Mycolicibacter algericus DSM 45454</name>
    <dbReference type="NCBI Taxonomy" id="723879"/>
    <lineage>
        <taxon>Bacteria</taxon>
        <taxon>Bacillati</taxon>
        <taxon>Actinomycetota</taxon>
        <taxon>Actinomycetes</taxon>
        <taxon>Mycobacteriales</taxon>
        <taxon>Mycobacteriaceae</taxon>
        <taxon>Mycolicibacter</taxon>
    </lineage>
</organism>
<dbReference type="InterPro" id="IPR039424">
    <property type="entry name" value="SBP_5"/>
</dbReference>
<accession>A0ABX3RNA2</accession>
<keyword evidence="1" id="KW-0732">Signal</keyword>
<dbReference type="PANTHER" id="PTHR30290:SF65">
    <property type="entry name" value="MONOACYL PHOSPHATIDYLINOSITOL TETRAMANNOSIDE-BINDING PROTEIN LPQW-RELATED"/>
    <property type="match status" value="1"/>
</dbReference>
<dbReference type="SUPFAM" id="SSF53850">
    <property type="entry name" value="Periplasmic binding protein-like II"/>
    <property type="match status" value="1"/>
</dbReference>
<dbReference type="EMBL" id="MVHC01000016">
    <property type="protein sequence ID" value="OQZ95621.1"/>
    <property type="molecule type" value="Genomic_DNA"/>
</dbReference>
<feature type="domain" description="Solute-binding protein family 5" evidence="2">
    <location>
        <begin position="127"/>
        <end position="474"/>
    </location>
</feature>
<evidence type="ECO:0000256" key="1">
    <source>
        <dbReference type="SAM" id="SignalP"/>
    </source>
</evidence>
<dbReference type="PROSITE" id="PS51257">
    <property type="entry name" value="PROKAR_LIPOPROTEIN"/>
    <property type="match status" value="1"/>
</dbReference>
<feature type="signal peptide" evidence="1">
    <location>
        <begin position="1"/>
        <end position="35"/>
    </location>
</feature>
<gene>
    <name evidence="3" type="ORF">BST10_14860</name>
</gene>
<keyword evidence="4" id="KW-1185">Reference proteome</keyword>
<dbReference type="Gene3D" id="3.10.105.10">
    <property type="entry name" value="Dipeptide-binding Protein, Domain 3"/>
    <property type="match status" value="1"/>
</dbReference>
<evidence type="ECO:0000313" key="4">
    <source>
        <dbReference type="Proteomes" id="UP000192693"/>
    </source>
</evidence>
<dbReference type="CDD" id="cd08501">
    <property type="entry name" value="PBP2_Lpqw"/>
    <property type="match status" value="1"/>
</dbReference>
<sequence length="568" mass="60922">MTLTLRSWRGFARRARPGCSVNAAVALLLALSGCAAVDITAPEGVSAVGSASDINPQDPATLRDGGSLRLSMSQFPPNFNPLHIDGNLAENAAMLKATMPRAFIIGADGSATVDTDYFTSVELTGTNPQVVTYTINPKATWSDGTPLSWQDIASQIHATSGADPGYAIATTNGAERVASVTRGVDDRQAVVRFAKPYAEWRGMFAGNSMLLPKSMTADPETFNKAQLQSPGPSAGPFKLATLDRTSQRITLVRNPDWWGRTPKLDTINYLVLDESARMPALQNHTIDAAGVATLDQLTIARRTEGIAIRRAPTPAWNHFTFNGAPGAILSDKALRLAVMRGIDRTTIAKVTQRGLTSDPVPLNNHIYVAGQEGYQDNSGVVAYDPQRAARELDELGWKLNGKFREKDGRPLVIRHLFYDASSTRQFAQVAQHNLAQIGVKLQLDAKAGGGFFTDYVNVGDFDIAQFSWVGDAFPLAGLNQISASYGEANFGKIGSPAIDAKIEETLQALDPAAARARANEVDELLWAEGFSLPLIQTTGNVAVRSSLANFGAPGLADLDYTAIGFMKE</sequence>
<dbReference type="PIRSF" id="PIRSF002741">
    <property type="entry name" value="MppA"/>
    <property type="match status" value="1"/>
</dbReference>
<dbReference type="Pfam" id="PF00496">
    <property type="entry name" value="SBP_bac_5"/>
    <property type="match status" value="1"/>
</dbReference>
<dbReference type="RefSeq" id="WP_019737061.1">
    <property type="nucleotide sequence ID" value="NZ_JACKSG010000007.1"/>
</dbReference>
<dbReference type="PANTHER" id="PTHR30290">
    <property type="entry name" value="PERIPLASMIC BINDING COMPONENT OF ABC TRANSPORTER"/>
    <property type="match status" value="1"/>
</dbReference>
<protein>
    <recommendedName>
        <fullName evidence="2">Solute-binding protein family 5 domain-containing protein</fullName>
    </recommendedName>
</protein>